<keyword evidence="1" id="KW-0863">Zinc-finger</keyword>
<feature type="region of interest" description="Disordered" evidence="2">
    <location>
        <begin position="413"/>
        <end position="440"/>
    </location>
</feature>
<accession>A0A2G8L4V9</accession>
<dbReference type="InterPro" id="IPR036875">
    <property type="entry name" value="Znf_CCHC_sf"/>
</dbReference>
<evidence type="ECO:0000256" key="2">
    <source>
        <dbReference type="SAM" id="MobiDB-lite"/>
    </source>
</evidence>
<feature type="compositionally biased region" description="Basic and acidic residues" evidence="2">
    <location>
        <begin position="428"/>
        <end position="440"/>
    </location>
</feature>
<keyword evidence="1" id="KW-0479">Metal-binding</keyword>
<feature type="domain" description="CCHC-type" evidence="3">
    <location>
        <begin position="398"/>
        <end position="414"/>
    </location>
</feature>
<proteinExistence type="predicted"/>
<organism evidence="4 5">
    <name type="scientific">Stichopus japonicus</name>
    <name type="common">Sea cucumber</name>
    <dbReference type="NCBI Taxonomy" id="307972"/>
    <lineage>
        <taxon>Eukaryota</taxon>
        <taxon>Metazoa</taxon>
        <taxon>Echinodermata</taxon>
        <taxon>Eleutherozoa</taxon>
        <taxon>Echinozoa</taxon>
        <taxon>Holothuroidea</taxon>
        <taxon>Aspidochirotacea</taxon>
        <taxon>Aspidochirotida</taxon>
        <taxon>Stichopodidae</taxon>
        <taxon>Apostichopus</taxon>
    </lineage>
</organism>
<dbReference type="AlphaFoldDB" id="A0A2G8L4V9"/>
<dbReference type="OrthoDB" id="6091153at2759"/>
<comment type="caution">
    <text evidence="4">The sequence shown here is derived from an EMBL/GenBank/DDBJ whole genome shotgun (WGS) entry which is preliminary data.</text>
</comment>
<evidence type="ECO:0000313" key="5">
    <source>
        <dbReference type="Proteomes" id="UP000230750"/>
    </source>
</evidence>
<keyword evidence="5" id="KW-1185">Reference proteome</keyword>
<feature type="compositionally biased region" description="Polar residues" evidence="2">
    <location>
        <begin position="418"/>
        <end position="427"/>
    </location>
</feature>
<dbReference type="PANTHER" id="PTHR19963:SF30">
    <property type="entry name" value="ENDONUCLEASE_EXONUCLEASE_PHOSPHATASE DOMAIN-CONTAINING PROTEIN"/>
    <property type="match status" value="1"/>
</dbReference>
<dbReference type="PROSITE" id="PS50158">
    <property type="entry name" value="ZF_CCHC"/>
    <property type="match status" value="1"/>
</dbReference>
<protein>
    <recommendedName>
        <fullName evidence="3">CCHC-type domain-containing protein</fullName>
    </recommendedName>
</protein>
<reference evidence="4 5" key="1">
    <citation type="journal article" date="2017" name="PLoS Biol.">
        <title>The sea cucumber genome provides insights into morphological evolution and visceral regeneration.</title>
        <authorList>
            <person name="Zhang X."/>
            <person name="Sun L."/>
            <person name="Yuan J."/>
            <person name="Sun Y."/>
            <person name="Gao Y."/>
            <person name="Zhang L."/>
            <person name="Li S."/>
            <person name="Dai H."/>
            <person name="Hamel J.F."/>
            <person name="Liu C."/>
            <person name="Yu Y."/>
            <person name="Liu S."/>
            <person name="Lin W."/>
            <person name="Guo K."/>
            <person name="Jin S."/>
            <person name="Xu P."/>
            <person name="Storey K.B."/>
            <person name="Huan P."/>
            <person name="Zhang T."/>
            <person name="Zhou Y."/>
            <person name="Zhang J."/>
            <person name="Lin C."/>
            <person name="Li X."/>
            <person name="Xing L."/>
            <person name="Huo D."/>
            <person name="Sun M."/>
            <person name="Wang L."/>
            <person name="Mercier A."/>
            <person name="Li F."/>
            <person name="Yang H."/>
            <person name="Xiang J."/>
        </authorList>
    </citation>
    <scope>NUCLEOTIDE SEQUENCE [LARGE SCALE GENOMIC DNA]</scope>
    <source>
        <strain evidence="4">Shaxun</strain>
        <tissue evidence="4">Muscle</tissue>
    </source>
</reference>
<dbReference type="SUPFAM" id="SSF57756">
    <property type="entry name" value="Retrovirus zinc finger-like domains"/>
    <property type="match status" value="1"/>
</dbReference>
<dbReference type="Proteomes" id="UP000230750">
    <property type="component" value="Unassembled WGS sequence"/>
</dbReference>
<dbReference type="GO" id="GO:0003676">
    <property type="term" value="F:nucleic acid binding"/>
    <property type="evidence" value="ECO:0007669"/>
    <property type="project" value="InterPro"/>
</dbReference>
<dbReference type="SMART" id="SM00343">
    <property type="entry name" value="ZnF_C2HC"/>
    <property type="match status" value="1"/>
</dbReference>
<sequence>METLDDRTNLVIHEMPKVPEYEVLSSVGSETTGSLVGVTSGRKHQHRTEGQQAMQWIWEEYERPAGRQTNPFILSLQEDERTGPDAISPYAYRPGHTEHRQDNTQIHSGQYHPNYSTEMQTDRQIPRGYRQQIDTGVPYKTEEESRNTAQFPGKANVTPPQYDGSTSWDDYAVQFELIAELNNWPEAAKALYLAASLKGQARAILSDLDSSRRRSYRALTEALGRRFSPANQTQLFRAMLKNRQRQPAESLTELAQDIKRLALKAYPDAPYEMVETLAKEYFVDSLGDTETQMVYQSRPVNLSDAVTVAVELEAFHLAEVKKGNLKRPTARAVIQTEKQEDKVERQMQLLGENLAKTMEHYMSKIHEELASGNYRKQTFASGQDRNMPWRDRDRPPIKCWGCGKFGHIKRNCREPYQEDTTGKSYQGNEKEPDLRVEGRQ</sequence>
<evidence type="ECO:0000256" key="1">
    <source>
        <dbReference type="PROSITE-ProRule" id="PRU00047"/>
    </source>
</evidence>
<dbReference type="InterPro" id="IPR001878">
    <property type="entry name" value="Znf_CCHC"/>
</dbReference>
<gene>
    <name evidence="4" type="ORF">BSL78_07815</name>
</gene>
<feature type="region of interest" description="Disordered" evidence="2">
    <location>
        <begin position="139"/>
        <end position="162"/>
    </location>
</feature>
<dbReference type="GO" id="GO:0008270">
    <property type="term" value="F:zinc ion binding"/>
    <property type="evidence" value="ECO:0007669"/>
    <property type="project" value="UniProtKB-KW"/>
</dbReference>
<keyword evidence="1" id="KW-0862">Zinc</keyword>
<dbReference type="PANTHER" id="PTHR19963">
    <property type="entry name" value="CCHC-TYPE DOMAIN-CONTAINING PROTEIN"/>
    <property type="match status" value="1"/>
</dbReference>
<dbReference type="EMBL" id="MRZV01000221">
    <property type="protein sequence ID" value="PIK55296.1"/>
    <property type="molecule type" value="Genomic_DNA"/>
</dbReference>
<evidence type="ECO:0000259" key="3">
    <source>
        <dbReference type="PROSITE" id="PS50158"/>
    </source>
</evidence>
<evidence type="ECO:0000313" key="4">
    <source>
        <dbReference type="EMBL" id="PIK55296.1"/>
    </source>
</evidence>
<name>A0A2G8L4V9_STIJA</name>